<evidence type="ECO:0000313" key="9">
    <source>
        <dbReference type="Proteomes" id="UP000767854"/>
    </source>
</evidence>
<keyword evidence="8" id="KW-0966">Cell projection</keyword>
<evidence type="ECO:0000256" key="2">
    <source>
        <dbReference type="ARBA" id="ARBA00011255"/>
    </source>
</evidence>
<comment type="similarity">
    <text evidence="1 5">Belongs to the FliD family.</text>
</comment>
<evidence type="ECO:0000256" key="1">
    <source>
        <dbReference type="ARBA" id="ARBA00009764"/>
    </source>
</evidence>
<proteinExistence type="inferred from homology"/>
<dbReference type="PANTHER" id="PTHR30288">
    <property type="entry name" value="FLAGELLAR CAP/ASSEMBLY PROTEIN FLID"/>
    <property type="match status" value="1"/>
</dbReference>
<dbReference type="PANTHER" id="PTHR30288:SF0">
    <property type="entry name" value="FLAGELLAR HOOK-ASSOCIATED PROTEIN 2"/>
    <property type="match status" value="1"/>
</dbReference>
<feature type="domain" description="Flagellar hook-associated protein 2 N-terminal" evidence="6">
    <location>
        <begin position="10"/>
        <end position="116"/>
    </location>
</feature>
<evidence type="ECO:0000259" key="6">
    <source>
        <dbReference type="Pfam" id="PF02465"/>
    </source>
</evidence>
<evidence type="ECO:0000256" key="4">
    <source>
        <dbReference type="ARBA" id="ARBA00023143"/>
    </source>
</evidence>
<name>A0ABS2MPT9_9FIRM</name>
<evidence type="ECO:0000256" key="3">
    <source>
        <dbReference type="ARBA" id="ARBA00023054"/>
    </source>
</evidence>
<keyword evidence="9" id="KW-1185">Reference proteome</keyword>
<dbReference type="Pfam" id="PF02465">
    <property type="entry name" value="FliD_N"/>
    <property type="match status" value="1"/>
</dbReference>
<evidence type="ECO:0000256" key="5">
    <source>
        <dbReference type="RuleBase" id="RU362066"/>
    </source>
</evidence>
<keyword evidence="3" id="KW-0175">Coiled coil</keyword>
<comment type="function">
    <text evidence="5">Required for morphogenesis and for the elongation of the flagellar filament by facilitating polymerization of the flagellin monomers at the tip of growing filament. Forms a capping structure, which prevents flagellin subunits (transported through the central channel of the flagellum) from leaking out without polymerization at the distal end.</text>
</comment>
<feature type="domain" description="Flagellar hook-associated protein 2 C-terminal" evidence="7">
    <location>
        <begin position="335"/>
        <end position="611"/>
    </location>
</feature>
<reference evidence="8 9" key="1">
    <citation type="submission" date="2021-01" db="EMBL/GenBank/DDBJ databases">
        <title>Genomic Encyclopedia of Type Strains, Phase IV (KMG-IV): sequencing the most valuable type-strain genomes for metagenomic binning, comparative biology and taxonomic classification.</title>
        <authorList>
            <person name="Goeker M."/>
        </authorList>
    </citation>
    <scope>NUCLEOTIDE SEQUENCE [LARGE SCALE GENOMIC DNA]</scope>
    <source>
        <strain evidence="8 9">DSM 24436</strain>
    </source>
</reference>
<dbReference type="Proteomes" id="UP000767854">
    <property type="component" value="Unassembled WGS sequence"/>
</dbReference>
<keyword evidence="4 5" id="KW-0975">Bacterial flagellum</keyword>
<comment type="caution">
    <text evidence="8">The sequence shown here is derived from an EMBL/GenBank/DDBJ whole genome shotgun (WGS) entry which is preliminary data.</text>
</comment>
<evidence type="ECO:0000313" key="8">
    <source>
        <dbReference type="EMBL" id="MBM7561332.1"/>
    </source>
</evidence>
<comment type="subcellular location">
    <subcellularLocation>
        <location evidence="5">Secreted</location>
    </subcellularLocation>
    <subcellularLocation>
        <location evidence="5">Bacterial flagellum</location>
    </subcellularLocation>
</comment>
<organism evidence="8 9">
    <name type="scientific">Fusibacter tunisiensis</name>
    <dbReference type="NCBI Taxonomy" id="1008308"/>
    <lineage>
        <taxon>Bacteria</taxon>
        <taxon>Bacillati</taxon>
        <taxon>Bacillota</taxon>
        <taxon>Clostridia</taxon>
        <taxon>Eubacteriales</taxon>
        <taxon>Eubacteriales Family XII. Incertae Sedis</taxon>
        <taxon>Fusibacter</taxon>
    </lineage>
</organism>
<dbReference type="EMBL" id="JAFBDT010000004">
    <property type="protein sequence ID" value="MBM7561332.1"/>
    <property type="molecule type" value="Genomic_DNA"/>
</dbReference>
<keyword evidence="8" id="KW-0282">Flagellum</keyword>
<keyword evidence="5" id="KW-0964">Secreted</keyword>
<sequence>MSTLRISGFSGLDTEQMIKDLMKAENMKVDRVKQDKQYVEWQQEAYREIIGDIRDFQSTFFDVLKPSTNISSASSFAKFSYSVTSGGLESSALSVTATAAASKSLTIESIDRLATKDTWKGEASGLRGIEISGLNLTDLKASGKDLEFSLAIGSDAKTINISSADLAGINTSAELTTALNTKIEAAFGSDYNAVASSAGTEVKFDFAGREVKILKSGDNQETLDAFGVASGASSYGYETQAIGDLFDFTAAGIDVTALNINGQTIALSETDTLTQMNKKLNDAGAGFEISYSQLSDSFTMVASQEGSVNNITLDDANTEAFVTELFGAGVTRTAGENAAMTIDGTQVIQSSNVFEMDGMTFDLKATSTTAIDVKVGVNTESVVDNIRSFVTEYNKLIDDISGKLKEKRDYDYKPLTDEQREALSEEEIERWEDRAKLGILKGASELDNMLTQLRNAVIEPIEGVGLSMNDIGISSASYQDRGKLSIDEDKLNLALENNYDDVVGLFTAKSDVAYTESANRSERFKESGIGDRFGDILKDYVRTTRDSNGNKGILLVKAGVENDTSVLQNDLSKRIAGYDTRIDSLMDYLTSREDYYYTMFTRMESALSQLESQSASLSGMFSGGA</sequence>
<dbReference type="InterPro" id="IPR010809">
    <property type="entry name" value="FliD_C"/>
</dbReference>
<dbReference type="RefSeq" id="WP_204662726.1">
    <property type="nucleotide sequence ID" value="NZ_JAFBDT010000004.1"/>
</dbReference>
<dbReference type="Pfam" id="PF07195">
    <property type="entry name" value="FliD_C"/>
    <property type="match status" value="1"/>
</dbReference>
<evidence type="ECO:0000259" key="7">
    <source>
        <dbReference type="Pfam" id="PF07195"/>
    </source>
</evidence>
<protein>
    <recommendedName>
        <fullName evidence="5">Flagellar hook-associated protein 2</fullName>
        <shortName evidence="5">HAP2</shortName>
    </recommendedName>
    <alternativeName>
        <fullName evidence="5">Flagellar cap protein</fullName>
    </alternativeName>
</protein>
<accession>A0ABS2MPT9</accession>
<dbReference type="InterPro" id="IPR003481">
    <property type="entry name" value="FliD_N"/>
</dbReference>
<dbReference type="InterPro" id="IPR040026">
    <property type="entry name" value="FliD"/>
</dbReference>
<gene>
    <name evidence="8" type="ORF">JOC49_000852</name>
</gene>
<keyword evidence="8" id="KW-0969">Cilium</keyword>
<comment type="subunit">
    <text evidence="2 5">Homopentamer.</text>
</comment>